<keyword evidence="1" id="KW-0472">Membrane</keyword>
<dbReference type="AlphaFoldDB" id="A0ABD2ZPP9"/>
<comment type="caution">
    <text evidence="2">The sequence shown here is derived from an EMBL/GenBank/DDBJ whole genome shotgun (WGS) entry which is preliminary data.</text>
</comment>
<name>A0ABD2ZPP9_9GENT</name>
<accession>A0ABD2ZPP9</accession>
<sequence>MGSSKGSYYLVRENDTFHFSVKLLSSAMVVLVYFVGYLLFFNLYFVLQILQNFRTHITKHSKLPKVSIPKGTSSRNGTFIMHGLWSKMHGPLVVVSILSNS</sequence>
<feature type="transmembrane region" description="Helical" evidence="1">
    <location>
        <begin position="23"/>
        <end position="47"/>
    </location>
</feature>
<organism evidence="2 3">
    <name type="scientific">Cinchona calisaya</name>
    <dbReference type="NCBI Taxonomy" id="153742"/>
    <lineage>
        <taxon>Eukaryota</taxon>
        <taxon>Viridiplantae</taxon>
        <taxon>Streptophyta</taxon>
        <taxon>Embryophyta</taxon>
        <taxon>Tracheophyta</taxon>
        <taxon>Spermatophyta</taxon>
        <taxon>Magnoliopsida</taxon>
        <taxon>eudicotyledons</taxon>
        <taxon>Gunneridae</taxon>
        <taxon>Pentapetalae</taxon>
        <taxon>asterids</taxon>
        <taxon>lamiids</taxon>
        <taxon>Gentianales</taxon>
        <taxon>Rubiaceae</taxon>
        <taxon>Cinchonoideae</taxon>
        <taxon>Cinchoneae</taxon>
        <taxon>Cinchona</taxon>
    </lineage>
</organism>
<dbReference type="EMBL" id="JBJUIK010000008">
    <property type="protein sequence ID" value="KAL3520432.1"/>
    <property type="molecule type" value="Genomic_DNA"/>
</dbReference>
<gene>
    <name evidence="2" type="ORF">ACH5RR_018581</name>
</gene>
<keyword evidence="1" id="KW-0812">Transmembrane</keyword>
<evidence type="ECO:0000313" key="2">
    <source>
        <dbReference type="EMBL" id="KAL3520432.1"/>
    </source>
</evidence>
<proteinExistence type="predicted"/>
<protein>
    <submittedName>
        <fullName evidence="2">Uncharacterized protein</fullName>
    </submittedName>
</protein>
<keyword evidence="3" id="KW-1185">Reference proteome</keyword>
<keyword evidence="1" id="KW-1133">Transmembrane helix</keyword>
<evidence type="ECO:0000313" key="3">
    <source>
        <dbReference type="Proteomes" id="UP001630127"/>
    </source>
</evidence>
<reference evidence="2 3" key="1">
    <citation type="submission" date="2024-11" db="EMBL/GenBank/DDBJ databases">
        <title>A near-complete genome assembly of Cinchona calisaya.</title>
        <authorList>
            <person name="Lian D.C."/>
            <person name="Zhao X.W."/>
            <person name="Wei L."/>
        </authorList>
    </citation>
    <scope>NUCLEOTIDE SEQUENCE [LARGE SCALE GENOMIC DNA]</scope>
    <source>
        <tissue evidence="2">Nenye</tissue>
    </source>
</reference>
<dbReference type="Proteomes" id="UP001630127">
    <property type="component" value="Unassembled WGS sequence"/>
</dbReference>
<evidence type="ECO:0000256" key="1">
    <source>
        <dbReference type="SAM" id="Phobius"/>
    </source>
</evidence>